<reference evidence="1" key="4">
    <citation type="submission" date="2025-09" db="UniProtKB">
        <authorList>
            <consortium name="Ensembl"/>
        </authorList>
    </citation>
    <scope>IDENTIFICATION</scope>
</reference>
<dbReference type="PRINTS" id="PR00080">
    <property type="entry name" value="SDRFAMILY"/>
</dbReference>
<name>F6VXK0_CIOIN</name>
<reference evidence="2" key="1">
    <citation type="journal article" date="2002" name="Science">
        <title>The draft genome of Ciona intestinalis: insights into chordate and vertebrate origins.</title>
        <authorList>
            <person name="Dehal P."/>
            <person name="Satou Y."/>
            <person name="Campbell R.K."/>
            <person name="Chapman J."/>
            <person name="Degnan B."/>
            <person name="De Tomaso A."/>
            <person name="Davidson B."/>
            <person name="Di Gregorio A."/>
            <person name="Gelpke M."/>
            <person name="Goodstein D.M."/>
            <person name="Harafuji N."/>
            <person name="Hastings K.E."/>
            <person name="Ho I."/>
            <person name="Hotta K."/>
            <person name="Huang W."/>
            <person name="Kawashima T."/>
            <person name="Lemaire P."/>
            <person name="Martinez D."/>
            <person name="Meinertzhagen I.A."/>
            <person name="Necula S."/>
            <person name="Nonaka M."/>
            <person name="Putnam N."/>
            <person name="Rash S."/>
            <person name="Saiga H."/>
            <person name="Satake M."/>
            <person name="Terry A."/>
            <person name="Yamada L."/>
            <person name="Wang H.G."/>
            <person name="Awazu S."/>
            <person name="Azumi K."/>
            <person name="Boore J."/>
            <person name="Branno M."/>
            <person name="Chin-Bow S."/>
            <person name="DeSantis R."/>
            <person name="Doyle S."/>
            <person name="Francino P."/>
            <person name="Keys D.N."/>
            <person name="Haga S."/>
            <person name="Hayashi H."/>
            <person name="Hino K."/>
            <person name="Imai K.S."/>
            <person name="Inaba K."/>
            <person name="Kano S."/>
            <person name="Kobayashi K."/>
            <person name="Kobayashi M."/>
            <person name="Lee B.I."/>
            <person name="Makabe K.W."/>
            <person name="Manohar C."/>
            <person name="Matassi G."/>
            <person name="Medina M."/>
            <person name="Mochizuki Y."/>
            <person name="Mount S."/>
            <person name="Morishita T."/>
            <person name="Miura S."/>
            <person name="Nakayama A."/>
            <person name="Nishizaka S."/>
            <person name="Nomoto H."/>
            <person name="Ohta F."/>
            <person name="Oishi K."/>
            <person name="Rigoutsos I."/>
            <person name="Sano M."/>
            <person name="Sasaki A."/>
            <person name="Sasakura Y."/>
            <person name="Shoguchi E."/>
            <person name="Shin-i T."/>
            <person name="Spagnuolo A."/>
            <person name="Stainier D."/>
            <person name="Suzuki M.M."/>
            <person name="Tassy O."/>
            <person name="Takatori N."/>
            <person name="Tokuoka M."/>
            <person name="Yagi K."/>
            <person name="Yoshizaki F."/>
            <person name="Wada S."/>
            <person name="Zhang C."/>
            <person name="Hyatt P.D."/>
            <person name="Larimer F."/>
            <person name="Detter C."/>
            <person name="Doggett N."/>
            <person name="Glavina T."/>
            <person name="Hawkins T."/>
            <person name="Richardson P."/>
            <person name="Lucas S."/>
            <person name="Kohara Y."/>
            <person name="Levine M."/>
            <person name="Satoh N."/>
            <person name="Rokhsar D.S."/>
        </authorList>
    </citation>
    <scope>NUCLEOTIDE SEQUENCE [LARGE SCALE GENOMIC DNA]</scope>
</reference>
<dbReference type="InterPro" id="IPR036291">
    <property type="entry name" value="NAD(P)-bd_dom_sf"/>
</dbReference>
<organism evidence="1 2">
    <name type="scientific">Ciona intestinalis</name>
    <name type="common">Transparent sea squirt</name>
    <name type="synonym">Ascidia intestinalis</name>
    <dbReference type="NCBI Taxonomy" id="7719"/>
    <lineage>
        <taxon>Eukaryota</taxon>
        <taxon>Metazoa</taxon>
        <taxon>Chordata</taxon>
        <taxon>Tunicata</taxon>
        <taxon>Ascidiacea</taxon>
        <taxon>Phlebobranchia</taxon>
        <taxon>Cionidae</taxon>
        <taxon>Ciona</taxon>
    </lineage>
</organism>
<dbReference type="PRINTS" id="PR00081">
    <property type="entry name" value="GDHRDH"/>
</dbReference>
<dbReference type="InterPro" id="IPR002347">
    <property type="entry name" value="SDR_fam"/>
</dbReference>
<proteinExistence type="predicted"/>
<dbReference type="GeneTree" id="ENSGT00940000164675"/>
<sequence>MDDTSKVVLVTGSSRGIGAAIALLFAKHGASLSLTGRNAEKLSEVAKKCKENGAKQVLETIADVTKEEELDRLVEQTIKTFGKLDVLVNNAGILILGNLDAYTSESFDALMSTNVKAPMYLMKIAKSHLAATKGNIVNLSSIGAFYNNSTALVYSMTKLCMNYITKSCVKDLSKDGIRINAICPGPISTEIFDNSFTNEEKQGILEKYASSLKGRVPTVEEAADLVFFLASDKASMVTGECMPFDGGVFVSSTT</sequence>
<dbReference type="FunFam" id="3.40.50.720:FF:000084">
    <property type="entry name" value="Short-chain dehydrogenase reductase"/>
    <property type="match status" value="1"/>
</dbReference>
<dbReference type="AlphaFoldDB" id="F6VXK0"/>
<evidence type="ECO:0000313" key="1">
    <source>
        <dbReference type="Ensembl" id="ENSCINP00000022541.2"/>
    </source>
</evidence>
<reference evidence="1" key="3">
    <citation type="submission" date="2025-08" db="UniProtKB">
        <authorList>
            <consortium name="Ensembl"/>
        </authorList>
    </citation>
    <scope>IDENTIFICATION</scope>
</reference>
<dbReference type="RefSeq" id="XP_002123423.1">
    <property type="nucleotide sequence ID" value="XM_002123387.3"/>
</dbReference>
<keyword evidence="2" id="KW-1185">Reference proteome</keyword>
<dbReference type="OrthoDB" id="47007at2759"/>
<dbReference type="KEGG" id="cin:100181604"/>
<dbReference type="OMA" id="NMGSINW"/>
<dbReference type="HOGENOM" id="CLU_010194_1_0_1"/>
<dbReference type="PANTHER" id="PTHR43975">
    <property type="entry name" value="ZGC:101858"/>
    <property type="match status" value="1"/>
</dbReference>
<dbReference type="Proteomes" id="UP000008144">
    <property type="component" value="Chromosome 7"/>
</dbReference>
<dbReference type="InParanoid" id="F6VXK0"/>
<reference evidence="1" key="2">
    <citation type="journal article" date="2008" name="Genome Biol.">
        <title>Improved genome assembly and evidence-based global gene model set for the chordate Ciona intestinalis: new insight into intron and operon populations.</title>
        <authorList>
            <person name="Satou Y."/>
            <person name="Mineta K."/>
            <person name="Ogasawara M."/>
            <person name="Sasakura Y."/>
            <person name="Shoguchi E."/>
            <person name="Ueno K."/>
            <person name="Yamada L."/>
            <person name="Matsumoto J."/>
            <person name="Wasserscheid J."/>
            <person name="Dewar K."/>
            <person name="Wiley G.B."/>
            <person name="Macmil S.L."/>
            <person name="Roe B.A."/>
            <person name="Zeller R.W."/>
            <person name="Hastings K.E."/>
            <person name="Lemaire P."/>
            <person name="Lindquist E."/>
            <person name="Endo T."/>
            <person name="Hotta K."/>
            <person name="Inaba K."/>
        </authorList>
    </citation>
    <scope>NUCLEOTIDE SEQUENCE [LARGE SCALE GENOMIC DNA]</scope>
    <source>
        <strain evidence="1">wild type</strain>
    </source>
</reference>
<dbReference type="PANTHER" id="PTHR43975:SF2">
    <property type="entry name" value="EG:BACR7A4.14 PROTEIN-RELATED"/>
    <property type="match status" value="1"/>
</dbReference>
<evidence type="ECO:0000313" key="2">
    <source>
        <dbReference type="Proteomes" id="UP000008144"/>
    </source>
</evidence>
<dbReference type="Pfam" id="PF13561">
    <property type="entry name" value="adh_short_C2"/>
    <property type="match status" value="1"/>
</dbReference>
<dbReference type="Ensembl" id="ENSCINT00000022787.2">
    <property type="protein sequence ID" value="ENSCINP00000022541.2"/>
    <property type="gene ID" value="ENSCING00000011919.2"/>
</dbReference>
<accession>F6VXK0</accession>
<dbReference type="Gene3D" id="3.40.50.720">
    <property type="entry name" value="NAD(P)-binding Rossmann-like Domain"/>
    <property type="match status" value="1"/>
</dbReference>
<dbReference type="EMBL" id="EAAA01002430">
    <property type="status" value="NOT_ANNOTATED_CDS"/>
    <property type="molecule type" value="Genomic_DNA"/>
</dbReference>
<dbReference type="GeneID" id="100181604"/>
<accession>A0A1W2W7L9</accession>
<gene>
    <name evidence="1" type="primary">LOC100181604</name>
</gene>
<protein>
    <submittedName>
        <fullName evidence="1">Uncharacterized oxidoreductase SSP0419-like</fullName>
    </submittedName>
</protein>
<dbReference type="SUPFAM" id="SSF51735">
    <property type="entry name" value="NAD(P)-binding Rossmann-fold domains"/>
    <property type="match status" value="1"/>
</dbReference>